<name>A0A3N6MT65_9EURY</name>
<evidence type="ECO:0000256" key="1">
    <source>
        <dbReference type="SAM" id="MobiDB-lite"/>
    </source>
</evidence>
<protein>
    <submittedName>
        <fullName evidence="2">Uncharacterized protein</fullName>
    </submittedName>
</protein>
<sequence length="74" mass="7847">MSSGIVRGTLRRPERNNAPRGASESAGAIERNDGVESVQSLEFVRVGIDTASCTAAQGSESIEERPRSVPSETE</sequence>
<evidence type="ECO:0000313" key="2">
    <source>
        <dbReference type="EMBL" id="RQG87975.1"/>
    </source>
</evidence>
<organism evidence="2 3">
    <name type="scientific">Natrarchaeobius halalkaliphilus</name>
    <dbReference type="NCBI Taxonomy" id="1679091"/>
    <lineage>
        <taxon>Archaea</taxon>
        <taxon>Methanobacteriati</taxon>
        <taxon>Methanobacteriota</taxon>
        <taxon>Stenosarchaea group</taxon>
        <taxon>Halobacteria</taxon>
        <taxon>Halobacteriales</taxon>
        <taxon>Natrialbaceae</taxon>
        <taxon>Natrarchaeobius</taxon>
    </lineage>
</organism>
<feature type="region of interest" description="Disordered" evidence="1">
    <location>
        <begin position="1"/>
        <end position="36"/>
    </location>
</feature>
<proteinExistence type="predicted"/>
<accession>A0A3N6MT65</accession>
<gene>
    <name evidence="2" type="ORF">EA462_14045</name>
</gene>
<evidence type="ECO:0000313" key="3">
    <source>
        <dbReference type="Proteomes" id="UP000273828"/>
    </source>
</evidence>
<reference evidence="2 3" key="1">
    <citation type="submission" date="2018-10" db="EMBL/GenBank/DDBJ databases">
        <title>Natrarchaeobius chitinivorans gen. nov., sp. nov., and Natrarchaeobius haloalkaliphilus sp. nov., alkaliphilic, chitin-utilizing haloarchaea from hypersaline alkaline lakes.</title>
        <authorList>
            <person name="Sorokin D.Y."/>
            <person name="Elcheninov A.G."/>
            <person name="Kostrikina N.A."/>
            <person name="Bale N.J."/>
            <person name="Sinninghe Damste J.S."/>
            <person name="Khijniak T.V."/>
            <person name="Kublanov I.V."/>
            <person name="Toshchakov S.V."/>
        </authorList>
    </citation>
    <scope>NUCLEOTIDE SEQUENCE [LARGE SCALE GENOMIC DNA]</scope>
    <source>
        <strain evidence="2 3">AArcht-Sl</strain>
    </source>
</reference>
<comment type="caution">
    <text evidence="2">The sequence shown here is derived from an EMBL/GenBank/DDBJ whole genome shotgun (WGS) entry which is preliminary data.</text>
</comment>
<dbReference type="EMBL" id="REFY01000005">
    <property type="protein sequence ID" value="RQG87975.1"/>
    <property type="molecule type" value="Genomic_DNA"/>
</dbReference>
<keyword evidence="3" id="KW-1185">Reference proteome</keyword>
<dbReference type="AlphaFoldDB" id="A0A3N6MT65"/>
<feature type="region of interest" description="Disordered" evidence="1">
    <location>
        <begin position="52"/>
        <end position="74"/>
    </location>
</feature>
<dbReference type="Proteomes" id="UP000273828">
    <property type="component" value="Unassembled WGS sequence"/>
</dbReference>